<name>A0A8K0CPN3_IGNLU</name>
<gene>
    <name evidence="2" type="ORF">ILUMI_17307</name>
</gene>
<feature type="non-terminal residue" evidence="2">
    <location>
        <position position="147"/>
    </location>
</feature>
<proteinExistence type="predicted"/>
<feature type="compositionally biased region" description="Basic and acidic residues" evidence="1">
    <location>
        <begin position="40"/>
        <end position="49"/>
    </location>
</feature>
<dbReference type="EMBL" id="VTPC01073098">
    <property type="protein sequence ID" value="KAF2888866.1"/>
    <property type="molecule type" value="Genomic_DNA"/>
</dbReference>
<evidence type="ECO:0000313" key="3">
    <source>
        <dbReference type="Proteomes" id="UP000801492"/>
    </source>
</evidence>
<sequence length="147" mass="17219">MSSDDNVPVQNLINTSKKKKIRGRVLEASKHLRNHTRRPRKDEGSARLRDKSYTYKVRIQHAEGPFEEISVCQAAFISFHEITNRSLCTIKWYMKTKGRELHKAETENKPHKSKAEAFYKAKRSAKKKSRKQDDWEAITMDYAKNLP</sequence>
<dbReference type="OrthoDB" id="10065911at2759"/>
<keyword evidence="3" id="KW-1185">Reference proteome</keyword>
<reference evidence="2" key="1">
    <citation type="submission" date="2019-08" db="EMBL/GenBank/DDBJ databases">
        <title>The genome of the North American firefly Photinus pyralis.</title>
        <authorList>
            <consortium name="Photinus pyralis genome working group"/>
            <person name="Fallon T.R."/>
            <person name="Sander Lower S.E."/>
            <person name="Weng J.-K."/>
        </authorList>
    </citation>
    <scope>NUCLEOTIDE SEQUENCE</scope>
    <source>
        <strain evidence="2">TRF0915ILg1</strain>
        <tissue evidence="2">Whole body</tissue>
    </source>
</reference>
<dbReference type="Proteomes" id="UP000801492">
    <property type="component" value="Unassembled WGS sequence"/>
</dbReference>
<organism evidence="2 3">
    <name type="scientific">Ignelater luminosus</name>
    <name type="common">Cucubano</name>
    <name type="synonym">Pyrophorus luminosus</name>
    <dbReference type="NCBI Taxonomy" id="2038154"/>
    <lineage>
        <taxon>Eukaryota</taxon>
        <taxon>Metazoa</taxon>
        <taxon>Ecdysozoa</taxon>
        <taxon>Arthropoda</taxon>
        <taxon>Hexapoda</taxon>
        <taxon>Insecta</taxon>
        <taxon>Pterygota</taxon>
        <taxon>Neoptera</taxon>
        <taxon>Endopterygota</taxon>
        <taxon>Coleoptera</taxon>
        <taxon>Polyphaga</taxon>
        <taxon>Elateriformia</taxon>
        <taxon>Elateroidea</taxon>
        <taxon>Elateridae</taxon>
        <taxon>Agrypninae</taxon>
        <taxon>Pyrophorini</taxon>
        <taxon>Ignelater</taxon>
    </lineage>
</organism>
<accession>A0A8K0CPN3</accession>
<protein>
    <submittedName>
        <fullName evidence="2">Uncharacterized protein</fullName>
    </submittedName>
</protein>
<feature type="compositionally biased region" description="Basic residues" evidence="1">
    <location>
        <begin position="120"/>
        <end position="130"/>
    </location>
</feature>
<evidence type="ECO:0000256" key="1">
    <source>
        <dbReference type="SAM" id="MobiDB-lite"/>
    </source>
</evidence>
<evidence type="ECO:0000313" key="2">
    <source>
        <dbReference type="EMBL" id="KAF2888866.1"/>
    </source>
</evidence>
<dbReference type="AlphaFoldDB" id="A0A8K0CPN3"/>
<comment type="caution">
    <text evidence="2">The sequence shown here is derived from an EMBL/GenBank/DDBJ whole genome shotgun (WGS) entry which is preliminary data.</text>
</comment>
<feature type="compositionally biased region" description="Polar residues" evidence="1">
    <location>
        <begin position="1"/>
        <end position="15"/>
    </location>
</feature>
<feature type="compositionally biased region" description="Basic and acidic residues" evidence="1">
    <location>
        <begin position="102"/>
        <end position="119"/>
    </location>
</feature>
<feature type="region of interest" description="Disordered" evidence="1">
    <location>
        <begin position="102"/>
        <end position="133"/>
    </location>
</feature>
<feature type="region of interest" description="Disordered" evidence="1">
    <location>
        <begin position="1"/>
        <end position="49"/>
    </location>
</feature>